<evidence type="ECO:0000313" key="4">
    <source>
        <dbReference type="EMBL" id="KOB70178.1"/>
    </source>
</evidence>
<organism evidence="4 5">
    <name type="scientific">Operophtera brumata</name>
    <name type="common">Winter moth</name>
    <name type="synonym">Phalaena brumata</name>
    <dbReference type="NCBI Taxonomy" id="104452"/>
    <lineage>
        <taxon>Eukaryota</taxon>
        <taxon>Metazoa</taxon>
        <taxon>Ecdysozoa</taxon>
        <taxon>Arthropoda</taxon>
        <taxon>Hexapoda</taxon>
        <taxon>Insecta</taxon>
        <taxon>Pterygota</taxon>
        <taxon>Neoptera</taxon>
        <taxon>Endopterygota</taxon>
        <taxon>Lepidoptera</taxon>
        <taxon>Glossata</taxon>
        <taxon>Ditrysia</taxon>
        <taxon>Geometroidea</taxon>
        <taxon>Geometridae</taxon>
        <taxon>Larentiinae</taxon>
        <taxon>Operophtera</taxon>
    </lineage>
</organism>
<gene>
    <name evidence="4" type="ORF">OBRU01_15731</name>
</gene>
<dbReference type="InterPro" id="IPR008979">
    <property type="entry name" value="Galactose-bd-like_sf"/>
</dbReference>
<keyword evidence="5" id="KW-1185">Reference proteome</keyword>
<comment type="similarity">
    <text evidence="1">Belongs to the allantoicase family.</text>
</comment>
<dbReference type="Pfam" id="PF03561">
    <property type="entry name" value="Allantoicase"/>
    <property type="match status" value="1"/>
</dbReference>
<feature type="domain" description="Allantoicase" evidence="3">
    <location>
        <begin position="11"/>
        <end position="185"/>
    </location>
</feature>
<evidence type="ECO:0000256" key="2">
    <source>
        <dbReference type="ARBA" id="ARBA00031078"/>
    </source>
</evidence>
<accession>A0A0L7L3X9</accession>
<evidence type="ECO:0000256" key="1">
    <source>
        <dbReference type="ARBA" id="ARBA00009242"/>
    </source>
</evidence>
<comment type="caution">
    <text evidence="4">The sequence shown here is derived from an EMBL/GenBank/DDBJ whole genome shotgun (WGS) entry which is preliminary data.</text>
</comment>
<dbReference type="GO" id="GO:0000256">
    <property type="term" value="P:allantoin catabolic process"/>
    <property type="evidence" value="ECO:0007669"/>
    <property type="project" value="InterPro"/>
</dbReference>
<name>A0A0L7L3X9_OPEBR</name>
<dbReference type="Gene3D" id="2.60.120.260">
    <property type="entry name" value="Galactose-binding domain-like"/>
    <property type="match status" value="1"/>
</dbReference>
<reference evidence="4 5" key="1">
    <citation type="journal article" date="2015" name="Genome Biol. Evol.">
        <title>The genome of winter moth (Operophtera brumata) provides a genomic perspective on sexual dimorphism and phenology.</title>
        <authorList>
            <person name="Derks M.F."/>
            <person name="Smit S."/>
            <person name="Salis L."/>
            <person name="Schijlen E."/>
            <person name="Bossers A."/>
            <person name="Mateman C."/>
            <person name="Pijl A.S."/>
            <person name="de Ridder D."/>
            <person name="Groenen M.A."/>
            <person name="Visser M.E."/>
            <person name="Megens H.J."/>
        </authorList>
    </citation>
    <scope>NUCLEOTIDE SEQUENCE [LARGE SCALE GENOMIC DNA]</scope>
    <source>
        <strain evidence="4">WM2013NL</strain>
        <tissue evidence="4">Head and thorax</tissue>
    </source>
</reference>
<dbReference type="SUPFAM" id="SSF49785">
    <property type="entry name" value="Galactose-binding domain-like"/>
    <property type="match status" value="1"/>
</dbReference>
<dbReference type="PANTHER" id="PTHR12045">
    <property type="entry name" value="ALLANTOICASE"/>
    <property type="match status" value="1"/>
</dbReference>
<evidence type="ECO:0000313" key="5">
    <source>
        <dbReference type="Proteomes" id="UP000037510"/>
    </source>
</evidence>
<dbReference type="AlphaFoldDB" id="A0A0L7L3X9"/>
<dbReference type="PANTHER" id="PTHR12045:SF3">
    <property type="entry name" value="INACTIVE ALLANTOICASE-RELATED"/>
    <property type="match status" value="1"/>
</dbReference>
<dbReference type="EMBL" id="JTDY01003083">
    <property type="protein sequence ID" value="KOB70178.1"/>
    <property type="molecule type" value="Genomic_DNA"/>
</dbReference>
<sequence length="210" mass="23501">MKRPVFYSQAGGKVAFATDDFFAPCESMLADTNPIFIPDKYTEFGKWMDGWETRRKRIIGHDWCILKLATKCVIRGLLVDTAFFTGNNAPKYSIQAACLTPEDEESIPTRDGSMGTACTECELERIKEISSDKWDEIVPITALRPGYEDTRLNFQKVLSDEAYTHIRLNIYPDGGIARLRVYGEAKPAAPPKHQIVDLLSLLSGATCQGQ</sequence>
<dbReference type="Proteomes" id="UP000037510">
    <property type="component" value="Unassembled WGS sequence"/>
</dbReference>
<dbReference type="GO" id="GO:0004037">
    <property type="term" value="F:allantoicase activity"/>
    <property type="evidence" value="ECO:0007669"/>
    <property type="project" value="InterPro"/>
</dbReference>
<proteinExistence type="inferred from homology"/>
<dbReference type="InterPro" id="IPR015908">
    <property type="entry name" value="Allantoicase_dom"/>
</dbReference>
<protein>
    <recommendedName>
        <fullName evidence="2">Allantoate amidinohydrolase</fullName>
    </recommendedName>
</protein>
<dbReference type="STRING" id="104452.A0A0L7L3X9"/>
<evidence type="ECO:0000259" key="3">
    <source>
        <dbReference type="Pfam" id="PF03561"/>
    </source>
</evidence>
<dbReference type="InterPro" id="IPR005164">
    <property type="entry name" value="Allantoicase"/>
</dbReference>